<comment type="caution">
    <text evidence="1">The sequence shown here is derived from an EMBL/GenBank/DDBJ whole genome shotgun (WGS) entry which is preliminary data.</text>
</comment>
<dbReference type="Proteomes" id="UP001595839">
    <property type="component" value="Unassembled WGS sequence"/>
</dbReference>
<proteinExistence type="predicted"/>
<sequence>MDSEPIFPTGTPQHDARISWNEAVVHAARQAAAYLTAAFPNLEPATGPDRQLRYDRLEFDLPGYGAGHLLVDDAFQVTIDATGLVREAWSELHDALFPHGGHFTNPEGEPLDLMRAEPGEYYGESEERDAEDTLTVAADRTAELALDRIDIDRAAHALTAMTLGIERTRESVCTRCHVFYWRHHSGDPDACGSFTHACGLCQEARTEATCALLSGLDCDGPASHRDDDGDEWDQLLPTNAHSWSDLA</sequence>
<evidence type="ECO:0000313" key="1">
    <source>
        <dbReference type="EMBL" id="MFC4506640.1"/>
    </source>
</evidence>
<evidence type="ECO:0000313" key="2">
    <source>
        <dbReference type="Proteomes" id="UP001595839"/>
    </source>
</evidence>
<accession>A0ABV9B4J9</accession>
<protein>
    <submittedName>
        <fullName evidence="1">Uncharacterized protein</fullName>
    </submittedName>
</protein>
<dbReference type="EMBL" id="JBHSFK010000046">
    <property type="protein sequence ID" value="MFC4506640.1"/>
    <property type="molecule type" value="Genomic_DNA"/>
</dbReference>
<name>A0ABV9B4J9_9ACTN</name>
<reference evidence="2" key="1">
    <citation type="journal article" date="2019" name="Int. J. Syst. Evol. Microbiol.">
        <title>The Global Catalogue of Microorganisms (GCM) 10K type strain sequencing project: providing services to taxonomists for standard genome sequencing and annotation.</title>
        <authorList>
            <consortium name="The Broad Institute Genomics Platform"/>
            <consortium name="The Broad Institute Genome Sequencing Center for Infectious Disease"/>
            <person name="Wu L."/>
            <person name="Ma J."/>
        </authorList>
    </citation>
    <scope>NUCLEOTIDE SEQUENCE [LARGE SCALE GENOMIC DNA]</scope>
    <source>
        <strain evidence="2">CGMCC 4.7177</strain>
    </source>
</reference>
<organism evidence="1 2">
    <name type="scientific">Streptomyces vulcanius</name>
    <dbReference type="NCBI Taxonomy" id="1441876"/>
    <lineage>
        <taxon>Bacteria</taxon>
        <taxon>Bacillati</taxon>
        <taxon>Actinomycetota</taxon>
        <taxon>Actinomycetes</taxon>
        <taxon>Kitasatosporales</taxon>
        <taxon>Streptomycetaceae</taxon>
        <taxon>Streptomyces</taxon>
    </lineage>
</organism>
<gene>
    <name evidence="1" type="ORF">ACFPIH_45565</name>
</gene>
<keyword evidence="2" id="KW-1185">Reference proteome</keyword>
<dbReference type="RefSeq" id="WP_381184808.1">
    <property type="nucleotide sequence ID" value="NZ_JBHSFK010000046.1"/>
</dbReference>